<accession>A0ABP2EZG8</accession>
<dbReference type="InterPro" id="IPR002068">
    <property type="entry name" value="A-crystallin/Hsp20_dom"/>
</dbReference>
<dbReference type="InterPro" id="IPR031107">
    <property type="entry name" value="Small_HSP"/>
</dbReference>
<evidence type="ECO:0000256" key="4">
    <source>
        <dbReference type="SAM" id="MobiDB-lite"/>
    </source>
</evidence>
<keyword evidence="7" id="KW-1185">Reference proteome</keyword>
<dbReference type="SUPFAM" id="SSF49764">
    <property type="entry name" value="HSP20-like chaperones"/>
    <property type="match status" value="1"/>
</dbReference>
<dbReference type="Proteomes" id="UP000002039">
    <property type="component" value="Unassembled WGS sequence"/>
</dbReference>
<dbReference type="Gene3D" id="2.60.40.790">
    <property type="match status" value="1"/>
</dbReference>
<name>A0ABP2EZG8_AJEDR</name>
<comment type="similarity">
    <text evidence="2 3">Belongs to the small heat shock protein (HSP20) family.</text>
</comment>
<evidence type="ECO:0000313" key="6">
    <source>
        <dbReference type="EMBL" id="EEQ88706.1"/>
    </source>
</evidence>
<evidence type="ECO:0000313" key="7">
    <source>
        <dbReference type="Proteomes" id="UP000002039"/>
    </source>
</evidence>
<keyword evidence="1 6" id="KW-0346">Stress response</keyword>
<feature type="compositionally biased region" description="Basic and acidic residues" evidence="4">
    <location>
        <begin position="138"/>
        <end position="152"/>
    </location>
</feature>
<dbReference type="InterPro" id="IPR008978">
    <property type="entry name" value="HSP20-like_chaperone"/>
</dbReference>
<feature type="domain" description="SHSP" evidence="5">
    <location>
        <begin position="90"/>
        <end position="253"/>
    </location>
</feature>
<proteinExistence type="inferred from homology"/>
<evidence type="ECO:0000256" key="2">
    <source>
        <dbReference type="PROSITE-ProRule" id="PRU00285"/>
    </source>
</evidence>
<dbReference type="PROSITE" id="PS01031">
    <property type="entry name" value="SHSP"/>
    <property type="match status" value="1"/>
</dbReference>
<organism evidence="6 7">
    <name type="scientific">Ajellomyces dermatitidis (strain ER-3 / ATCC MYA-2586)</name>
    <name type="common">Blastomyces dermatitidis</name>
    <dbReference type="NCBI Taxonomy" id="559297"/>
    <lineage>
        <taxon>Eukaryota</taxon>
        <taxon>Fungi</taxon>
        <taxon>Dikarya</taxon>
        <taxon>Ascomycota</taxon>
        <taxon>Pezizomycotina</taxon>
        <taxon>Eurotiomycetes</taxon>
        <taxon>Eurotiomycetidae</taxon>
        <taxon>Onygenales</taxon>
        <taxon>Ajellomycetaceae</taxon>
        <taxon>Blastomyces</taxon>
    </lineage>
</organism>
<dbReference type="PANTHER" id="PTHR11527">
    <property type="entry name" value="HEAT-SHOCK PROTEIN 20 FAMILY MEMBER"/>
    <property type="match status" value="1"/>
</dbReference>
<evidence type="ECO:0000256" key="3">
    <source>
        <dbReference type="RuleBase" id="RU003616"/>
    </source>
</evidence>
<feature type="compositionally biased region" description="Polar residues" evidence="4">
    <location>
        <begin position="176"/>
        <end position="191"/>
    </location>
</feature>
<gene>
    <name evidence="6" type="ORF">BDCG_03826</name>
</gene>
<evidence type="ECO:0000259" key="5">
    <source>
        <dbReference type="PROSITE" id="PS01031"/>
    </source>
</evidence>
<dbReference type="GeneID" id="69026077"/>
<dbReference type="Pfam" id="PF00011">
    <property type="entry name" value="HSP20"/>
    <property type="match status" value="1"/>
</dbReference>
<sequence length="253" mass="27960">MSSRPAIIKSLKSRLPSQRYLASPAYRVSKLATTASATPYNYTTTTNKIHNHNQTRNMSFFSRFPSGEFTPLFRLLEDYETHRSGSESTSGMRTFAPRFDVRESKDAYHLDGELPGISQKDIDIEFTDSQTLVVKGRSEREYSASSGGDEHPSASGALPGPRKPRQPTVEDEEPETSTTAVTKTGGKSQAVGQHVRDGMKYWVCERSVGEFSRTFSFPSRVNQDGVKASLKNGILSVVIPKSSAPTSKRINID</sequence>
<reference evidence="7" key="1">
    <citation type="journal article" date="2015" name="PLoS Genet.">
        <title>The dynamic genome and transcriptome of the human fungal pathogen Blastomyces and close relative Emmonsia.</title>
        <authorList>
            <person name="Munoz J.F."/>
            <person name="Gauthier G.M."/>
            <person name="Desjardins C.A."/>
            <person name="Gallo J.E."/>
            <person name="Holder J."/>
            <person name="Sullivan T.D."/>
            <person name="Marty A.J."/>
            <person name="Carmen J.C."/>
            <person name="Chen Z."/>
            <person name="Ding L."/>
            <person name="Gujja S."/>
            <person name="Magrini V."/>
            <person name="Misas E."/>
            <person name="Mitreva M."/>
            <person name="Priest M."/>
            <person name="Saif S."/>
            <person name="Whiston E.A."/>
            <person name="Young S."/>
            <person name="Zeng Q."/>
            <person name="Goldman W.E."/>
            <person name="Mardis E.R."/>
            <person name="Taylor J.W."/>
            <person name="McEwen J.G."/>
            <person name="Clay O.K."/>
            <person name="Klein B.S."/>
            <person name="Cuomo C.A."/>
        </authorList>
    </citation>
    <scope>NUCLEOTIDE SEQUENCE [LARGE SCALE GENOMIC DNA]</scope>
    <source>
        <strain evidence="7">ER-3 / ATCC MYA-2586</strain>
    </source>
</reference>
<dbReference type="CDD" id="cd06464">
    <property type="entry name" value="ACD_sHsps-like"/>
    <property type="match status" value="1"/>
</dbReference>
<feature type="region of interest" description="Disordered" evidence="4">
    <location>
        <begin position="138"/>
        <end position="192"/>
    </location>
</feature>
<evidence type="ECO:0000256" key="1">
    <source>
        <dbReference type="ARBA" id="ARBA00023016"/>
    </source>
</evidence>
<dbReference type="RefSeq" id="XP_045275779.1">
    <property type="nucleotide sequence ID" value="XM_045419493.1"/>
</dbReference>
<protein>
    <submittedName>
        <fullName evidence="6">Heat shock protein 30</fullName>
    </submittedName>
</protein>
<dbReference type="EMBL" id="EQ999975">
    <property type="protein sequence ID" value="EEQ88706.1"/>
    <property type="molecule type" value="Genomic_DNA"/>
</dbReference>